<dbReference type="Proteomes" id="UP001059934">
    <property type="component" value="Chromosome"/>
</dbReference>
<sequence>MSEENKLSAEDLERVRSVTNSGYNSTERQPFRPMRLLAVLWVVVAVLGGVSWLIGKNTGFL</sequence>
<organism evidence="2 3">
    <name type="scientific">SAR92 clade bacterium H455</name>
    <dbReference type="NCBI Taxonomy" id="2974818"/>
    <lineage>
        <taxon>Bacteria</taxon>
        <taxon>Pseudomonadati</taxon>
        <taxon>Pseudomonadota</taxon>
        <taxon>Gammaproteobacteria</taxon>
        <taxon>Cellvibrionales</taxon>
        <taxon>Porticoccaceae</taxon>
        <taxon>SAR92 clade</taxon>
    </lineage>
</organism>
<accession>A0ABY5TUI1</accession>
<reference evidence="2" key="1">
    <citation type="submission" date="2022-08" db="EMBL/GenBank/DDBJ databases">
        <title>Catabolic pathway analysis in culturable SAR92 clade bacteria reveals their overlooked roles in DMSP degradation in coastal seas.</title>
        <authorList>
            <person name="He X."/>
            <person name="Zhang X."/>
            <person name="Zhang Y."/>
        </authorList>
    </citation>
    <scope>NUCLEOTIDE SEQUENCE</scope>
    <source>
        <strain evidence="2">H455</strain>
    </source>
</reference>
<name>A0ABY5TUI1_9GAMM</name>
<feature type="transmembrane region" description="Helical" evidence="1">
    <location>
        <begin position="36"/>
        <end position="55"/>
    </location>
</feature>
<evidence type="ECO:0000313" key="2">
    <source>
        <dbReference type="EMBL" id="UVW35983.1"/>
    </source>
</evidence>
<keyword evidence="3" id="KW-1185">Reference proteome</keyword>
<evidence type="ECO:0000313" key="3">
    <source>
        <dbReference type="Proteomes" id="UP001059934"/>
    </source>
</evidence>
<proteinExistence type="predicted"/>
<evidence type="ECO:0000256" key="1">
    <source>
        <dbReference type="SAM" id="Phobius"/>
    </source>
</evidence>
<dbReference type="InterPro" id="IPR021444">
    <property type="entry name" value="DUF3094"/>
</dbReference>
<protein>
    <submittedName>
        <fullName evidence="2">DUF3094 family protein</fullName>
    </submittedName>
</protein>
<dbReference type="Pfam" id="PF11293">
    <property type="entry name" value="DUF3094"/>
    <property type="match status" value="1"/>
</dbReference>
<keyword evidence="1" id="KW-0812">Transmembrane</keyword>
<keyword evidence="1" id="KW-0472">Membrane</keyword>
<dbReference type="EMBL" id="CP103416">
    <property type="protein sequence ID" value="UVW35983.1"/>
    <property type="molecule type" value="Genomic_DNA"/>
</dbReference>
<gene>
    <name evidence="2" type="ORF">NYF23_05080</name>
</gene>
<keyword evidence="1" id="KW-1133">Transmembrane helix</keyword>